<dbReference type="Proteomes" id="UP000267841">
    <property type="component" value="Unassembled WGS sequence"/>
</dbReference>
<evidence type="ECO:0000313" key="3">
    <source>
        <dbReference type="Proteomes" id="UP000267841"/>
    </source>
</evidence>
<dbReference type="OrthoDB" id="10596at2"/>
<feature type="transmembrane region" description="Helical" evidence="1">
    <location>
        <begin position="203"/>
        <end position="222"/>
    </location>
</feature>
<protein>
    <recommendedName>
        <fullName evidence="4">O-antigen ligase-like membrane protein</fullName>
    </recommendedName>
</protein>
<feature type="transmembrane region" description="Helical" evidence="1">
    <location>
        <begin position="310"/>
        <end position="329"/>
    </location>
</feature>
<organism evidence="2 3">
    <name type="scientific">Hydrogenivirga caldilitoris</name>
    <dbReference type="NCBI Taxonomy" id="246264"/>
    <lineage>
        <taxon>Bacteria</taxon>
        <taxon>Pseudomonadati</taxon>
        <taxon>Aquificota</taxon>
        <taxon>Aquificia</taxon>
        <taxon>Aquificales</taxon>
        <taxon>Aquificaceae</taxon>
        <taxon>Hydrogenivirga</taxon>
    </lineage>
</organism>
<feature type="transmembrane region" description="Helical" evidence="1">
    <location>
        <begin position="349"/>
        <end position="376"/>
    </location>
</feature>
<proteinExistence type="predicted"/>
<keyword evidence="1" id="KW-0472">Membrane</keyword>
<evidence type="ECO:0000256" key="1">
    <source>
        <dbReference type="SAM" id="Phobius"/>
    </source>
</evidence>
<dbReference type="AlphaFoldDB" id="A0A497XXK4"/>
<keyword evidence="1" id="KW-1133">Transmembrane helix</keyword>
<evidence type="ECO:0008006" key="4">
    <source>
        <dbReference type="Google" id="ProtNLM"/>
    </source>
</evidence>
<feature type="transmembrane region" description="Helical" evidence="1">
    <location>
        <begin position="88"/>
        <end position="113"/>
    </location>
</feature>
<reference evidence="2 3" key="1">
    <citation type="submission" date="2018-10" db="EMBL/GenBank/DDBJ databases">
        <title>Genomic Encyclopedia of Archaeal and Bacterial Type Strains, Phase II (KMG-II): from individual species to whole genera.</title>
        <authorList>
            <person name="Goeker M."/>
        </authorList>
    </citation>
    <scope>NUCLEOTIDE SEQUENCE [LARGE SCALE GENOMIC DNA]</scope>
    <source>
        <strain evidence="2 3">DSM 16510</strain>
    </source>
</reference>
<name>A0A497XXK4_9AQUI</name>
<feature type="transmembrane region" description="Helical" evidence="1">
    <location>
        <begin position="178"/>
        <end position="197"/>
    </location>
</feature>
<accession>A0A497XXK4</accession>
<keyword evidence="3" id="KW-1185">Reference proteome</keyword>
<keyword evidence="1" id="KW-0812">Transmembrane</keyword>
<feature type="transmembrane region" description="Helical" evidence="1">
    <location>
        <begin position="152"/>
        <end position="171"/>
    </location>
</feature>
<comment type="caution">
    <text evidence="2">The sequence shown here is derived from an EMBL/GenBank/DDBJ whole genome shotgun (WGS) entry which is preliminary data.</text>
</comment>
<dbReference type="EMBL" id="RCCJ01000001">
    <property type="protein sequence ID" value="RLJ71503.1"/>
    <property type="molecule type" value="Genomic_DNA"/>
</dbReference>
<evidence type="ECO:0000313" key="2">
    <source>
        <dbReference type="EMBL" id="RLJ71503.1"/>
    </source>
</evidence>
<dbReference type="RefSeq" id="WP_121012931.1">
    <property type="nucleotide sequence ID" value="NZ_RCCJ01000001.1"/>
</dbReference>
<feature type="transmembrane region" description="Helical" evidence="1">
    <location>
        <begin position="44"/>
        <end position="65"/>
    </location>
</feature>
<feature type="transmembrane region" description="Helical" evidence="1">
    <location>
        <begin position="6"/>
        <end position="32"/>
    </location>
</feature>
<gene>
    <name evidence="2" type="ORF">BCF55_1805</name>
</gene>
<sequence>MSNYLTLLLVAAFVSISVYEGLVIVGIIYSFFKRRFHFWGDLRFPLIGFISSTIVPTAVFFPNMLLKSLNEGLFQVVYFIRPNSPRKIIIKLPFLLVFLGIIGLPVVLYNVLFKESVKLFWGGSFEVASFYTTFGFCSFIIGFYNLNKEKKLSTSSIFFFVLGLLFFSIVIYSARRSYLIGIPVVFLLLNFTLAKYRLLNKKVFLAGLSVLFLGSAIAYTYLSTKDYRFQTFNEILLGKRSLDYETLNRISSSRYGIMLDGIEIIKTDIKERRVLNLLLGHGIRSGAYLPHKRSPQNWQRYESVIFVSEFIERGVVGLLSILAIYFIAFKRFLETKLENSEDILVLAGFIPLLIHLIGSIFTFFWDALLPLFLLLFKFSEAATER</sequence>
<feature type="transmembrane region" description="Helical" evidence="1">
    <location>
        <begin position="125"/>
        <end position="146"/>
    </location>
</feature>